<dbReference type="PROSITE" id="PS50157">
    <property type="entry name" value="ZINC_FINGER_C2H2_2"/>
    <property type="match status" value="1"/>
</dbReference>
<keyword evidence="4" id="KW-0862">Zinc</keyword>
<evidence type="ECO:0000256" key="5">
    <source>
        <dbReference type="ARBA" id="ARBA00023015"/>
    </source>
</evidence>
<dbReference type="InterPro" id="IPR052426">
    <property type="entry name" value="Plant_dev_regulator"/>
</dbReference>
<evidence type="ECO:0000256" key="7">
    <source>
        <dbReference type="ARBA" id="ARBA00023242"/>
    </source>
</evidence>
<feature type="domain" description="C2H2-type" evidence="9">
    <location>
        <begin position="13"/>
        <end position="40"/>
    </location>
</feature>
<keyword evidence="5" id="KW-0805">Transcription regulation</keyword>
<evidence type="ECO:0000313" key="10">
    <source>
        <dbReference type="EMBL" id="KAK4734116.1"/>
    </source>
</evidence>
<dbReference type="EMBL" id="JAWPEI010000002">
    <property type="protein sequence ID" value="KAK4734116.1"/>
    <property type="molecule type" value="Genomic_DNA"/>
</dbReference>
<evidence type="ECO:0000256" key="1">
    <source>
        <dbReference type="ARBA" id="ARBA00004123"/>
    </source>
</evidence>
<dbReference type="InterPro" id="IPR036236">
    <property type="entry name" value="Znf_C2H2_sf"/>
</dbReference>
<evidence type="ECO:0000256" key="6">
    <source>
        <dbReference type="ARBA" id="ARBA00023163"/>
    </source>
</evidence>
<comment type="subcellular location">
    <subcellularLocation>
        <location evidence="1">Nucleus</location>
    </subcellularLocation>
</comment>
<dbReference type="PANTHER" id="PTHR45801:SF5">
    <property type="entry name" value="OS05G0286100 PROTEIN"/>
    <property type="match status" value="1"/>
</dbReference>
<keyword evidence="7" id="KW-0539">Nucleus</keyword>
<dbReference type="GO" id="GO:0005634">
    <property type="term" value="C:nucleus"/>
    <property type="evidence" value="ECO:0007669"/>
    <property type="project" value="UniProtKB-SubCell"/>
</dbReference>
<evidence type="ECO:0000259" key="9">
    <source>
        <dbReference type="PROSITE" id="PS50157"/>
    </source>
</evidence>
<protein>
    <recommendedName>
        <fullName evidence="9">C2H2-type domain-containing protein</fullName>
    </recommendedName>
</protein>
<dbReference type="SUPFAM" id="SSF57667">
    <property type="entry name" value="beta-beta-alpha zinc fingers"/>
    <property type="match status" value="1"/>
</dbReference>
<dbReference type="AlphaFoldDB" id="A0AAV9M8F2"/>
<proteinExistence type="predicted"/>
<accession>A0AAV9M8F2</accession>
<organism evidence="10 11">
    <name type="scientific">Solanum pinnatisectum</name>
    <name type="common">tansyleaf nightshade</name>
    <dbReference type="NCBI Taxonomy" id="50273"/>
    <lineage>
        <taxon>Eukaryota</taxon>
        <taxon>Viridiplantae</taxon>
        <taxon>Streptophyta</taxon>
        <taxon>Embryophyta</taxon>
        <taxon>Tracheophyta</taxon>
        <taxon>Spermatophyta</taxon>
        <taxon>Magnoliopsida</taxon>
        <taxon>eudicotyledons</taxon>
        <taxon>Gunneridae</taxon>
        <taxon>Pentapetalae</taxon>
        <taxon>asterids</taxon>
        <taxon>lamiids</taxon>
        <taxon>Solanales</taxon>
        <taxon>Solanaceae</taxon>
        <taxon>Solanoideae</taxon>
        <taxon>Solaneae</taxon>
        <taxon>Solanum</taxon>
    </lineage>
</organism>
<keyword evidence="2" id="KW-0479">Metal-binding</keyword>
<dbReference type="GO" id="GO:0008270">
    <property type="term" value="F:zinc ion binding"/>
    <property type="evidence" value="ECO:0007669"/>
    <property type="project" value="UniProtKB-KW"/>
</dbReference>
<sequence>MKISSGKREHHNYICRFCKKVLRCAQALGGHMNIHRRDRARLKQLPSINEADSQSQSNSTLRTYMEHQNQSIIRPSDEKEDFNLLDDDECCVETSLSASKRQKSTIVCYDFIRSEALKMKSKSMEDIDLELRLGSASCPPRFSPLAT</sequence>
<evidence type="ECO:0000256" key="3">
    <source>
        <dbReference type="ARBA" id="ARBA00022771"/>
    </source>
</evidence>
<reference evidence="10 11" key="1">
    <citation type="submission" date="2023-10" db="EMBL/GenBank/DDBJ databases">
        <title>Genome-Wide Identification Analysis in wild type Solanum Pinnatisectum Reveals Some Genes Defensing Phytophthora Infestans.</title>
        <authorList>
            <person name="Sun C."/>
        </authorList>
    </citation>
    <scope>NUCLEOTIDE SEQUENCE [LARGE SCALE GENOMIC DNA]</scope>
    <source>
        <strain evidence="10">LQN</strain>
        <tissue evidence="10">Leaf</tissue>
    </source>
</reference>
<evidence type="ECO:0000256" key="2">
    <source>
        <dbReference type="ARBA" id="ARBA00022723"/>
    </source>
</evidence>
<dbReference type="PROSITE" id="PS00028">
    <property type="entry name" value="ZINC_FINGER_C2H2_1"/>
    <property type="match status" value="1"/>
</dbReference>
<dbReference type="Proteomes" id="UP001311915">
    <property type="component" value="Unassembled WGS sequence"/>
</dbReference>
<keyword evidence="3 8" id="KW-0863">Zinc-finger</keyword>
<evidence type="ECO:0000313" key="11">
    <source>
        <dbReference type="Proteomes" id="UP001311915"/>
    </source>
</evidence>
<evidence type="ECO:0000256" key="8">
    <source>
        <dbReference type="PROSITE-ProRule" id="PRU00042"/>
    </source>
</evidence>
<gene>
    <name evidence="10" type="ORF">R3W88_008377</name>
</gene>
<keyword evidence="6" id="KW-0804">Transcription</keyword>
<evidence type="ECO:0000256" key="4">
    <source>
        <dbReference type="ARBA" id="ARBA00022833"/>
    </source>
</evidence>
<comment type="caution">
    <text evidence="10">The sequence shown here is derived from an EMBL/GenBank/DDBJ whole genome shotgun (WGS) entry which is preliminary data.</text>
</comment>
<name>A0AAV9M8F2_9SOLN</name>
<dbReference type="PANTHER" id="PTHR45801">
    <property type="entry name" value="OS07G0101800 PROTEIN"/>
    <property type="match status" value="1"/>
</dbReference>
<dbReference type="InterPro" id="IPR013087">
    <property type="entry name" value="Znf_C2H2_type"/>
</dbReference>
<keyword evidence="11" id="KW-1185">Reference proteome</keyword>